<evidence type="ECO:0000256" key="2">
    <source>
        <dbReference type="SAM" id="Phobius"/>
    </source>
</evidence>
<organism evidence="3 4">
    <name type="scientific">Acanthosepion pharaonis</name>
    <name type="common">Pharaoh cuttlefish</name>
    <name type="synonym">Sepia pharaonis</name>
    <dbReference type="NCBI Taxonomy" id="158019"/>
    <lineage>
        <taxon>Eukaryota</taxon>
        <taxon>Metazoa</taxon>
        <taxon>Spiralia</taxon>
        <taxon>Lophotrochozoa</taxon>
        <taxon>Mollusca</taxon>
        <taxon>Cephalopoda</taxon>
        <taxon>Coleoidea</taxon>
        <taxon>Decapodiformes</taxon>
        <taxon>Sepiida</taxon>
        <taxon>Sepiina</taxon>
        <taxon>Sepiidae</taxon>
        <taxon>Acanthosepion</taxon>
    </lineage>
</organism>
<comment type="caution">
    <text evidence="3">The sequence shown here is derived from an EMBL/GenBank/DDBJ whole genome shotgun (WGS) entry which is preliminary data.</text>
</comment>
<name>A0A812CRY7_ACAPH</name>
<dbReference type="OrthoDB" id="6129702at2759"/>
<evidence type="ECO:0000256" key="1">
    <source>
        <dbReference type="SAM" id="MobiDB-lite"/>
    </source>
</evidence>
<accession>A0A812CRY7</accession>
<keyword evidence="2" id="KW-0472">Membrane</keyword>
<feature type="transmembrane region" description="Helical" evidence="2">
    <location>
        <begin position="153"/>
        <end position="174"/>
    </location>
</feature>
<evidence type="ECO:0008006" key="5">
    <source>
        <dbReference type="Google" id="ProtNLM"/>
    </source>
</evidence>
<reference evidence="3" key="1">
    <citation type="submission" date="2021-01" db="EMBL/GenBank/DDBJ databases">
        <authorList>
            <person name="Li R."/>
            <person name="Bekaert M."/>
        </authorList>
    </citation>
    <scope>NUCLEOTIDE SEQUENCE</scope>
    <source>
        <strain evidence="3">Farmed</strain>
    </source>
</reference>
<dbReference type="Gene3D" id="2.10.110.10">
    <property type="entry name" value="Cysteine Rich Protein"/>
    <property type="match status" value="1"/>
</dbReference>
<keyword evidence="4" id="KW-1185">Reference proteome</keyword>
<protein>
    <recommendedName>
        <fullName evidence="5">LIM zinc-binding domain-containing protein</fullName>
    </recommendedName>
</protein>
<dbReference type="AlphaFoldDB" id="A0A812CRY7"/>
<proteinExistence type="predicted"/>
<evidence type="ECO:0000313" key="4">
    <source>
        <dbReference type="Proteomes" id="UP000597762"/>
    </source>
</evidence>
<feature type="compositionally biased region" description="Low complexity" evidence="1">
    <location>
        <begin position="41"/>
        <end position="54"/>
    </location>
</feature>
<sequence length="175" mass="20099">MGTYKNELFDSGQEEGVSLRSVKKYGCNQRPLTCPPQMHQSTSSTLSSSSFGHHSLPRRQMTTSPSDQCSLCGFSIQVDRVSIKGVVYHKACFKCTSAFGRLLGFFHLSPVLSDTFSLHFFFFYIFSLSFFRLHPVSFHITKCFLFYPSHLDMHAFICLFYLFVFLSFSVFFCFT</sequence>
<dbReference type="EMBL" id="CAHIKZ030002067">
    <property type="protein sequence ID" value="CAE1280445.1"/>
    <property type="molecule type" value="Genomic_DNA"/>
</dbReference>
<feature type="region of interest" description="Disordered" evidence="1">
    <location>
        <begin position="34"/>
        <end position="62"/>
    </location>
</feature>
<dbReference type="Proteomes" id="UP000597762">
    <property type="component" value="Unassembled WGS sequence"/>
</dbReference>
<evidence type="ECO:0000313" key="3">
    <source>
        <dbReference type="EMBL" id="CAE1280445.1"/>
    </source>
</evidence>
<keyword evidence="2" id="KW-0812">Transmembrane</keyword>
<gene>
    <name evidence="3" type="ORF">SPHA_42317</name>
</gene>
<keyword evidence="2" id="KW-1133">Transmembrane helix</keyword>
<feature type="transmembrane region" description="Helical" evidence="2">
    <location>
        <begin position="111"/>
        <end position="133"/>
    </location>
</feature>